<dbReference type="Gene3D" id="2.60.40.2440">
    <property type="entry name" value="Carbohydrate binding type-21 domain"/>
    <property type="match status" value="1"/>
</dbReference>
<dbReference type="HOGENOM" id="CLU_327595_0_0_1"/>
<dbReference type="OMA" id="CANELVY"/>
<reference evidence="3 4" key="1">
    <citation type="journal article" date="2011" name="PLoS Pathog.">
        <title>Genomic and proteomic analyses of the fungus Arthrobotrys oligospora provide insights into nematode-trap formation.</title>
        <authorList>
            <person name="Yang J."/>
            <person name="Wang L."/>
            <person name="Ji X."/>
            <person name="Feng Y."/>
            <person name="Li X."/>
            <person name="Zou C."/>
            <person name="Xu J."/>
            <person name="Ren Y."/>
            <person name="Mi Q."/>
            <person name="Wu J."/>
            <person name="Liu S."/>
            <person name="Liu Y."/>
            <person name="Huang X."/>
            <person name="Wang H."/>
            <person name="Niu X."/>
            <person name="Li J."/>
            <person name="Liang L."/>
            <person name="Luo Y."/>
            <person name="Ji K."/>
            <person name="Zhou W."/>
            <person name="Yu Z."/>
            <person name="Li G."/>
            <person name="Liu Y."/>
            <person name="Li L."/>
            <person name="Qiao M."/>
            <person name="Feng L."/>
            <person name="Zhang K.-Q."/>
        </authorList>
    </citation>
    <scope>NUCLEOTIDE SEQUENCE [LARGE SCALE GENOMIC DNA]</scope>
    <source>
        <strain evidence="4">ATCC 24927 / CBS 115.81 / DSM 1491</strain>
    </source>
</reference>
<dbReference type="STRING" id="756982.G1X0V7"/>
<dbReference type="eggNOG" id="KOG0198">
    <property type="taxonomic scope" value="Eukaryota"/>
</dbReference>
<keyword evidence="4" id="KW-1185">Reference proteome</keyword>
<feature type="domain" description="CBM21" evidence="2">
    <location>
        <begin position="673"/>
        <end position="786"/>
    </location>
</feature>
<evidence type="ECO:0000259" key="2">
    <source>
        <dbReference type="PROSITE" id="PS51159"/>
    </source>
</evidence>
<dbReference type="InParanoid" id="G1X0V7"/>
<feature type="compositionally biased region" description="Basic residues" evidence="1">
    <location>
        <begin position="194"/>
        <end position="205"/>
    </location>
</feature>
<dbReference type="PANTHER" id="PTHR35391:SF7">
    <property type="entry name" value="C2H2-TYPE DOMAIN-CONTAINING PROTEIN"/>
    <property type="match status" value="1"/>
</dbReference>
<evidence type="ECO:0000313" key="4">
    <source>
        <dbReference type="Proteomes" id="UP000008784"/>
    </source>
</evidence>
<feature type="region of interest" description="Disordered" evidence="1">
    <location>
        <begin position="447"/>
        <end position="506"/>
    </location>
</feature>
<evidence type="ECO:0000313" key="3">
    <source>
        <dbReference type="EMBL" id="EGX53247.1"/>
    </source>
</evidence>
<feature type="compositionally biased region" description="Polar residues" evidence="1">
    <location>
        <begin position="447"/>
        <end position="468"/>
    </location>
</feature>
<dbReference type="InterPro" id="IPR038175">
    <property type="entry name" value="CBM21_dom_sf"/>
</dbReference>
<dbReference type="EMBL" id="ADOT01000013">
    <property type="protein sequence ID" value="EGX53247.1"/>
    <property type="molecule type" value="Genomic_DNA"/>
</dbReference>
<dbReference type="PROSITE" id="PS51159">
    <property type="entry name" value="CBM21"/>
    <property type="match status" value="1"/>
</dbReference>
<dbReference type="Pfam" id="PF03370">
    <property type="entry name" value="CBM_21"/>
    <property type="match status" value="1"/>
</dbReference>
<name>G1X0V7_ARTOA</name>
<organism evidence="3 4">
    <name type="scientific">Arthrobotrys oligospora (strain ATCC 24927 / CBS 115.81 / DSM 1491)</name>
    <name type="common">Nematode-trapping fungus</name>
    <name type="synonym">Didymozoophaga oligospora</name>
    <dbReference type="NCBI Taxonomy" id="756982"/>
    <lineage>
        <taxon>Eukaryota</taxon>
        <taxon>Fungi</taxon>
        <taxon>Dikarya</taxon>
        <taxon>Ascomycota</taxon>
        <taxon>Pezizomycotina</taxon>
        <taxon>Orbiliomycetes</taxon>
        <taxon>Orbiliales</taxon>
        <taxon>Orbiliaceae</taxon>
        <taxon>Orbilia</taxon>
        <taxon>Orbilia oligospora</taxon>
    </lineage>
</organism>
<comment type="caution">
    <text evidence="3">The sequence shown here is derived from an EMBL/GenBank/DDBJ whole genome shotgun (WGS) entry which is preliminary data.</text>
</comment>
<feature type="region of interest" description="Disordered" evidence="1">
    <location>
        <begin position="192"/>
        <end position="224"/>
    </location>
</feature>
<protein>
    <recommendedName>
        <fullName evidence="2">CBM21 domain-containing protein</fullName>
    </recommendedName>
</protein>
<dbReference type="GeneID" id="22889051"/>
<dbReference type="PANTHER" id="PTHR35391">
    <property type="entry name" value="C2H2-TYPE DOMAIN-CONTAINING PROTEIN-RELATED"/>
    <property type="match status" value="1"/>
</dbReference>
<dbReference type="RefSeq" id="XP_011118119.1">
    <property type="nucleotide sequence ID" value="XM_011119817.1"/>
</dbReference>
<dbReference type="InterPro" id="IPR005036">
    <property type="entry name" value="CBM21_dom"/>
</dbReference>
<accession>G1X0V7</accession>
<dbReference type="AlphaFoldDB" id="G1X0V7"/>
<evidence type="ECO:0000256" key="1">
    <source>
        <dbReference type="SAM" id="MobiDB-lite"/>
    </source>
</evidence>
<sequence length="878" mass="98961">MAEMAKAPVTSDEADQQIYDLAQDCERLFGELLSALSVTSDKQYRVVLEHQQRFESWASFLGVFAAYQTSLDSRLKTTPDIRDLVVQLLEVLKRNVLYGLNSEALRPSRQAEATQAFLNGISGSISRLHRLGIAIRKASPVRELARKTGDDYAFFERVVVLLLRGLYPDISDPFLNQLAQSVSFRTQRLLYQQKHQKKPKTQRRAHPAESSPPNLRPARNDETKSEVAPFVALPAQQEFSDIRSSDLHTTEVSAATHPSTLVPENFGLHTTKTEDEEVISGPPTVSSISDANPYPPPPKVSPGANHTNCDWCSQELQVPDGETGWRYKWRSHFKKDLEPYVCISEECANELVYFSSLRAWRKHMDSFHTVNWARDIHKPSIWYCDLEHEYQEFLDAKALRVHLFQDHEDKVTPDRVDTIVRRQVLLISRGSNTCPLCALDISAVDPDSSQANSSATHPDSPGRTSQRGQAKKVAIRTAECGSSSDEEHLADADVPAPEADDSVIPEENLDRVNSTKLATHVAGHLKSLAFISLRYFGDNSDSIQSERGGIGEECSNQERPGDHYFELDSSLSFEDVVPDERVLFDEITWRDKNFKPSIKGTDPGFYRNASSRDDKKVHFEAGLGRFRYFRQAERASALSSSAPLARELDDDYDVNSFRSSFRIVPVNFSNGTTNVNNINKVQFSGVELSEDMETLVGTVAAADGVFPTYVVVRFTFDSWYKVSEVPASPPLDLNKGSEHGYYEYKFKIKLNDIPNLRGRALLFCLRYGLENREYWDNNSSLNYKVCFESFSVVTTEHPSLLRGRPRPSSVPIIDDSLNPGETPPTYFSPGLDNLFRRRFGGLPKNEYKFSDVGDDGDRNTKENNQEIYGIASDVKFVQ</sequence>
<dbReference type="OrthoDB" id="163438at2759"/>
<proteinExistence type="predicted"/>
<gene>
    <name evidence="3" type="ORF">AOL_s00006g508</name>
</gene>
<dbReference type="Proteomes" id="UP000008784">
    <property type="component" value="Unassembled WGS sequence"/>
</dbReference>